<dbReference type="STRING" id="1573173.A0A161XX46"/>
<dbReference type="CDD" id="cd03139">
    <property type="entry name" value="GATase1_PfpI_2"/>
    <property type="match status" value="1"/>
</dbReference>
<feature type="signal peptide" evidence="2">
    <location>
        <begin position="1"/>
        <end position="39"/>
    </location>
</feature>
<dbReference type="AlphaFoldDB" id="A0A161XX46"/>
<dbReference type="Pfam" id="PF01965">
    <property type="entry name" value="DJ-1_PfpI"/>
    <property type="match status" value="1"/>
</dbReference>
<evidence type="ECO:0000313" key="5">
    <source>
        <dbReference type="Proteomes" id="UP000076584"/>
    </source>
</evidence>
<feature type="region of interest" description="Disordered" evidence="1">
    <location>
        <begin position="45"/>
        <end position="69"/>
    </location>
</feature>
<dbReference type="SUPFAM" id="SSF52317">
    <property type="entry name" value="Class I glutamine amidotransferase-like"/>
    <property type="match status" value="1"/>
</dbReference>
<evidence type="ECO:0000256" key="2">
    <source>
        <dbReference type="SAM" id="SignalP"/>
    </source>
</evidence>
<keyword evidence="2" id="KW-0732">Signal</keyword>
<dbReference type="PANTHER" id="PTHR43130:SF15">
    <property type="entry name" value="THIJ_PFPI FAMILY PROTEIN (AFU_ORTHOLOGUE AFUA_5G14240)"/>
    <property type="match status" value="1"/>
</dbReference>
<sequence>LPHRPDHALRMRLGSHTSHRRWFSLLGLLWACFATMVAAQSETEASTKVRECIPRPPTASAPPEPTSTPKALPKNFGMIIYRAYEMLDVFGPLDALGLLARMHQLNLYMISETMDPVTVEPVSAAMNAKNSSFVSPELPRFQNRPSPHGASASAPGYVNMCFPVILPTHTYATAPKDIEVLMVPGGLWTRSPNLNATISYIRTTYPRLRYLISICTGASVVARAGVLDGRRATTNKASWADTIVHGPRTEWVPKARWVVDGNVWTSSGVSAGIDATLAFIEEVYGAANATYISDLMEYDWHRDSTWDPYSEKFNATGA</sequence>
<accession>A0A161XX46</accession>
<dbReference type="InterPro" id="IPR002818">
    <property type="entry name" value="DJ-1/PfpI"/>
</dbReference>
<dbReference type="PANTHER" id="PTHR43130">
    <property type="entry name" value="ARAC-FAMILY TRANSCRIPTIONAL REGULATOR"/>
    <property type="match status" value="1"/>
</dbReference>
<dbReference type="InterPro" id="IPR029062">
    <property type="entry name" value="Class_I_gatase-like"/>
</dbReference>
<organism evidence="4 5">
    <name type="scientific">Colletotrichum incanum</name>
    <name type="common">Soybean anthracnose fungus</name>
    <dbReference type="NCBI Taxonomy" id="1573173"/>
    <lineage>
        <taxon>Eukaryota</taxon>
        <taxon>Fungi</taxon>
        <taxon>Dikarya</taxon>
        <taxon>Ascomycota</taxon>
        <taxon>Pezizomycotina</taxon>
        <taxon>Sordariomycetes</taxon>
        <taxon>Hypocreomycetidae</taxon>
        <taxon>Glomerellales</taxon>
        <taxon>Glomerellaceae</taxon>
        <taxon>Colletotrichum</taxon>
        <taxon>Colletotrichum spaethianum species complex</taxon>
    </lineage>
</organism>
<feature type="compositionally biased region" description="Pro residues" evidence="1">
    <location>
        <begin position="54"/>
        <end position="66"/>
    </location>
</feature>
<reference evidence="4 5" key="1">
    <citation type="submission" date="2015-06" db="EMBL/GenBank/DDBJ databases">
        <title>Survival trade-offs in plant roots during colonization by closely related pathogenic and mutualistic fungi.</title>
        <authorList>
            <person name="Hacquard S."/>
            <person name="Kracher B."/>
            <person name="Hiruma K."/>
            <person name="Weinman A."/>
            <person name="Muench P."/>
            <person name="Garrido Oter R."/>
            <person name="Ver Loren van Themaat E."/>
            <person name="Dallerey J.-F."/>
            <person name="Damm U."/>
            <person name="Henrissat B."/>
            <person name="Lespinet O."/>
            <person name="Thon M."/>
            <person name="Kemen E."/>
            <person name="McHardy A.C."/>
            <person name="Schulze-Lefert P."/>
            <person name="O'Connell R.J."/>
        </authorList>
    </citation>
    <scope>NUCLEOTIDE SEQUENCE [LARGE SCALE GENOMIC DNA]</scope>
    <source>
        <strain evidence="4 5">MAFF 238704</strain>
    </source>
</reference>
<name>A0A161XX46_COLIC</name>
<feature type="non-terminal residue" evidence="4">
    <location>
        <position position="1"/>
    </location>
</feature>
<keyword evidence="5" id="KW-1185">Reference proteome</keyword>
<dbReference type="InterPro" id="IPR052158">
    <property type="entry name" value="INH-QAR"/>
</dbReference>
<gene>
    <name evidence="4" type="ORF">CI238_13287</name>
</gene>
<feature type="domain" description="DJ-1/PfpI" evidence="3">
    <location>
        <begin position="168"/>
        <end position="281"/>
    </location>
</feature>
<feature type="chain" id="PRO_5007829327" evidence="2">
    <location>
        <begin position="40"/>
        <end position="318"/>
    </location>
</feature>
<evidence type="ECO:0000256" key="1">
    <source>
        <dbReference type="SAM" id="MobiDB-lite"/>
    </source>
</evidence>
<dbReference type="EMBL" id="LFIW01001590">
    <property type="protein sequence ID" value="KZL81749.1"/>
    <property type="molecule type" value="Genomic_DNA"/>
</dbReference>
<protein>
    <submittedName>
        <fullName evidence="4">Dj-1 family protein</fullName>
    </submittedName>
</protein>
<dbReference type="Gene3D" id="3.40.50.880">
    <property type="match status" value="1"/>
</dbReference>
<comment type="caution">
    <text evidence="4">The sequence shown here is derived from an EMBL/GenBank/DDBJ whole genome shotgun (WGS) entry which is preliminary data.</text>
</comment>
<dbReference type="Proteomes" id="UP000076584">
    <property type="component" value="Unassembled WGS sequence"/>
</dbReference>
<evidence type="ECO:0000313" key="4">
    <source>
        <dbReference type="EMBL" id="KZL81749.1"/>
    </source>
</evidence>
<proteinExistence type="predicted"/>
<evidence type="ECO:0000259" key="3">
    <source>
        <dbReference type="Pfam" id="PF01965"/>
    </source>
</evidence>